<keyword evidence="6" id="KW-1185">Reference proteome</keyword>
<dbReference type="InterPro" id="IPR012910">
    <property type="entry name" value="Plug_dom"/>
</dbReference>
<dbReference type="GO" id="GO:0009279">
    <property type="term" value="C:cell outer membrane"/>
    <property type="evidence" value="ECO:0007669"/>
    <property type="project" value="UniProtKB-SubCell"/>
</dbReference>
<dbReference type="SUPFAM" id="SSF49464">
    <property type="entry name" value="Carboxypeptidase regulatory domain-like"/>
    <property type="match status" value="1"/>
</dbReference>
<keyword evidence="2" id="KW-0998">Cell outer membrane</keyword>
<dbReference type="EMBL" id="RMBX01000014">
    <property type="protein sequence ID" value="RPD38704.1"/>
    <property type="molecule type" value="Genomic_DNA"/>
</dbReference>
<evidence type="ECO:0000256" key="2">
    <source>
        <dbReference type="PROSITE-ProRule" id="PRU01360"/>
    </source>
</evidence>
<accession>A0A3N4M5W2</accession>
<dbReference type="Gene3D" id="2.60.40.1120">
    <property type="entry name" value="Carboxypeptidase-like, regulatory domain"/>
    <property type="match status" value="1"/>
</dbReference>
<dbReference type="Pfam" id="PF13715">
    <property type="entry name" value="CarbopepD_reg_2"/>
    <property type="match status" value="1"/>
</dbReference>
<dbReference type="Pfam" id="PF07715">
    <property type="entry name" value="Plug"/>
    <property type="match status" value="1"/>
</dbReference>
<comment type="similarity">
    <text evidence="2">Belongs to the TonB-dependent receptor family.</text>
</comment>
<dbReference type="InterPro" id="IPR023997">
    <property type="entry name" value="TonB-dep_OMP_SusC/RagA_CS"/>
</dbReference>
<dbReference type="OrthoDB" id="9768177at2"/>
<evidence type="ECO:0000256" key="1">
    <source>
        <dbReference type="ARBA" id="ARBA00022729"/>
    </source>
</evidence>
<dbReference type="InterPro" id="IPR039426">
    <property type="entry name" value="TonB-dep_rcpt-like"/>
</dbReference>
<keyword evidence="1 3" id="KW-0732">Signal</keyword>
<keyword evidence="2" id="KW-0813">Transport</keyword>
<dbReference type="NCBIfam" id="TIGR04056">
    <property type="entry name" value="OMP_RagA_SusC"/>
    <property type="match status" value="1"/>
</dbReference>
<dbReference type="InterPro" id="IPR008969">
    <property type="entry name" value="CarboxyPept-like_regulatory"/>
</dbReference>
<dbReference type="PANTHER" id="PTHR30069">
    <property type="entry name" value="TONB-DEPENDENT OUTER MEMBRANE RECEPTOR"/>
    <property type="match status" value="1"/>
</dbReference>
<keyword evidence="2" id="KW-1134">Transmembrane beta strand</keyword>
<feature type="chain" id="PRO_5018279238" evidence="3">
    <location>
        <begin position="18"/>
        <end position="1130"/>
    </location>
</feature>
<dbReference type="Proteomes" id="UP000279089">
    <property type="component" value="Unassembled WGS sequence"/>
</dbReference>
<reference evidence="6" key="1">
    <citation type="submission" date="2018-11" db="EMBL/GenBank/DDBJ databases">
        <title>Chitinophaga lutea sp.nov., isolate from arsenic contaminated soil.</title>
        <authorList>
            <person name="Zong Y."/>
        </authorList>
    </citation>
    <scope>NUCLEOTIDE SEQUENCE [LARGE SCALE GENOMIC DNA]</scope>
    <source>
        <strain evidence="6">YLT18</strain>
    </source>
</reference>
<proteinExistence type="inferred from homology"/>
<feature type="signal peptide" evidence="3">
    <location>
        <begin position="1"/>
        <end position="17"/>
    </location>
</feature>
<organism evidence="5 6">
    <name type="scientific">Chitinophaga barathri</name>
    <dbReference type="NCBI Taxonomy" id="1647451"/>
    <lineage>
        <taxon>Bacteria</taxon>
        <taxon>Pseudomonadati</taxon>
        <taxon>Bacteroidota</taxon>
        <taxon>Chitinophagia</taxon>
        <taxon>Chitinophagales</taxon>
        <taxon>Chitinophagaceae</taxon>
        <taxon>Chitinophaga</taxon>
    </lineage>
</organism>
<evidence type="ECO:0000313" key="6">
    <source>
        <dbReference type="Proteomes" id="UP000279089"/>
    </source>
</evidence>
<name>A0A3N4M5W2_9BACT</name>
<comment type="caution">
    <text evidence="5">The sequence shown here is derived from an EMBL/GenBank/DDBJ whole genome shotgun (WGS) entry which is preliminary data.</text>
</comment>
<sequence>MKLSFLLLTVASLQVSATGFSQQVTYSGKDVPLKKVFTAIEKQAGYVFFYDAAILENARPVTVNVKQGTVEALLENCFRDQPLEYFIKQKTVFIVRKPEAPVSTASSPSPPVKITGKVTSEKGEPLPGVTVQVKGTATGALTDGEGNFSITAPDARATLVISFMGFISQEVPVTSAAPLDIVLKEDNKNLNEVVVVGYGQQQKVTLTGSVATVSNKEIVTTKNQNVQNMLTGKVPGLRVIQNTSEPGDFTNQFDIRGFGAPLIVIDGVPRGNIQRLDPNEIESISVLKDASAAVYGVRAANGVVLITTKSGGTSGKARIDYSMYYGLQKPSGLPRPLDAVDRFTIFNEQSMHNVNSPTWVFPEEIIKPYRDGTKQSTDWYGEVMRDYAPQSYHNLSVNGNAGKKIDYFINLGYTQQGGFWKSNSLNYKRYNLRTNLNAQITDRLTASIRLNAILDQKDSPYRDSWEIFKNLWRSHPDDPYYANNDPKYLYHNLADYHPGAIADEEQSGFKKRNSKTFMSTFSLEYRVPYIEGLTAKGMFSYDATINDNTTYQKEFSVYEYNDAGGIYVPYKYHIPNTLNRSYAILPGTLMQFSLNYVKTLAKLHNISVLALYEESEGTGDSFFAQRELTIPLPYLFAGNSANQIGNNNTGSVFKNANRGLVGKVHYDYNSKYLLDFSFRYDGSSRFPPGKQWGFFPAVSAGWRISEEAFMKNNKSFAFIDNLKIRGSYGEMGDDGASSFQFITGYDYPASGGNSQALAAGYLFGDKWVSSLGFRNSPNMNITWYKVRTLNLGLDANFWKGLLGVSVDVFRRDRQGLLANRLLSLPGTFGANLPQENLNSDMNKGFEVMLTHNNNIGRDFKYNLSANVALTRAMRKYIERARDGNSYSNWRNNYTNRYNDVWFGWGYNGQYGSYEEIAKYPVYTGRSVLPGDYIYEDWNGDGVIDDMDRHPIATTVNPTAADFMDKDSYPLMTFGLTMGAEYKGFDLNLLWQGGAMSYAAFGEMYQTISQNALDFFMDRWHPEDPTMDPYNPNTKWIPGYNAYTGTVYDINSERGIQNCNYLRLKTVEVGYSLPKNWLGRIGIQDLRVYVNGYNMLTFTKAIGIDPEHPTDLYGYLYPLNKTVNFGASIRF</sequence>
<dbReference type="InterPro" id="IPR023996">
    <property type="entry name" value="TonB-dep_OMP_SusC/RagA"/>
</dbReference>
<keyword evidence="2" id="KW-0812">Transmembrane</keyword>
<dbReference type="RefSeq" id="WP_120518750.1">
    <property type="nucleotide sequence ID" value="NZ_QXZY01000014.1"/>
</dbReference>
<dbReference type="AlphaFoldDB" id="A0A3N4M5W2"/>
<dbReference type="GO" id="GO:0044718">
    <property type="term" value="P:siderophore transmembrane transport"/>
    <property type="evidence" value="ECO:0007669"/>
    <property type="project" value="TreeGrafter"/>
</dbReference>
<protein>
    <submittedName>
        <fullName evidence="5">SusC/RagA family TonB-linked outer membrane protein</fullName>
    </submittedName>
</protein>
<dbReference type="InterPro" id="IPR037066">
    <property type="entry name" value="Plug_dom_sf"/>
</dbReference>
<dbReference type="PROSITE" id="PS52016">
    <property type="entry name" value="TONB_DEPENDENT_REC_3"/>
    <property type="match status" value="1"/>
</dbReference>
<feature type="domain" description="TonB-dependent receptor plug" evidence="4">
    <location>
        <begin position="204"/>
        <end position="303"/>
    </location>
</feature>
<evidence type="ECO:0000259" key="4">
    <source>
        <dbReference type="Pfam" id="PF07715"/>
    </source>
</evidence>
<dbReference type="SUPFAM" id="SSF56935">
    <property type="entry name" value="Porins"/>
    <property type="match status" value="1"/>
</dbReference>
<dbReference type="Gene3D" id="2.170.130.10">
    <property type="entry name" value="TonB-dependent receptor, plug domain"/>
    <property type="match status" value="1"/>
</dbReference>
<dbReference type="GO" id="GO:0015344">
    <property type="term" value="F:siderophore uptake transmembrane transporter activity"/>
    <property type="evidence" value="ECO:0007669"/>
    <property type="project" value="TreeGrafter"/>
</dbReference>
<gene>
    <name evidence="5" type="ORF">EG028_23640</name>
</gene>
<dbReference type="NCBIfam" id="TIGR04057">
    <property type="entry name" value="SusC_RagA_signa"/>
    <property type="match status" value="1"/>
</dbReference>
<evidence type="ECO:0000313" key="5">
    <source>
        <dbReference type="EMBL" id="RPD38704.1"/>
    </source>
</evidence>
<keyword evidence="2" id="KW-0472">Membrane</keyword>
<dbReference type="FunFam" id="2.170.130.10:FF:000003">
    <property type="entry name" value="SusC/RagA family TonB-linked outer membrane protein"/>
    <property type="match status" value="1"/>
</dbReference>
<comment type="subcellular location">
    <subcellularLocation>
        <location evidence="2">Cell outer membrane</location>
        <topology evidence="2">Multi-pass membrane protein</topology>
    </subcellularLocation>
</comment>
<dbReference type="PANTHER" id="PTHR30069:SF29">
    <property type="entry name" value="HEMOGLOBIN AND HEMOGLOBIN-HAPTOGLOBIN-BINDING PROTEIN 1-RELATED"/>
    <property type="match status" value="1"/>
</dbReference>
<evidence type="ECO:0000256" key="3">
    <source>
        <dbReference type="SAM" id="SignalP"/>
    </source>
</evidence>